<dbReference type="Proteomes" id="UP000199473">
    <property type="component" value="Unassembled WGS sequence"/>
</dbReference>
<protein>
    <submittedName>
        <fullName evidence="2">Predicted secreted protein</fullName>
    </submittedName>
</protein>
<keyword evidence="3" id="KW-1185">Reference proteome</keyword>
<dbReference type="EMBL" id="FOSQ01000005">
    <property type="protein sequence ID" value="SFK67986.1"/>
    <property type="molecule type" value="Genomic_DNA"/>
</dbReference>
<gene>
    <name evidence="2" type="ORF">SAMN02745775_105291</name>
</gene>
<dbReference type="InterPro" id="IPR009935">
    <property type="entry name" value="DUF1467"/>
</dbReference>
<dbReference type="Pfam" id="PF07330">
    <property type="entry name" value="DUF1467"/>
    <property type="match status" value="1"/>
</dbReference>
<evidence type="ECO:0000313" key="3">
    <source>
        <dbReference type="Proteomes" id="UP000199473"/>
    </source>
</evidence>
<feature type="transmembrane region" description="Helical" evidence="1">
    <location>
        <begin position="47"/>
        <end position="69"/>
    </location>
</feature>
<evidence type="ECO:0000256" key="1">
    <source>
        <dbReference type="SAM" id="Phobius"/>
    </source>
</evidence>
<name>A0A1I4BJ83_9PROT</name>
<keyword evidence="1" id="KW-0472">Membrane</keyword>
<dbReference type="RefSeq" id="WP_092960797.1">
    <property type="nucleotide sequence ID" value="NZ_FOSQ01000005.1"/>
</dbReference>
<dbReference type="STRING" id="1123062.SAMN02745775_105291"/>
<organism evidence="2 3">
    <name type="scientific">Falsiroseomonas stagni DSM 19981</name>
    <dbReference type="NCBI Taxonomy" id="1123062"/>
    <lineage>
        <taxon>Bacteria</taxon>
        <taxon>Pseudomonadati</taxon>
        <taxon>Pseudomonadota</taxon>
        <taxon>Alphaproteobacteria</taxon>
        <taxon>Acetobacterales</taxon>
        <taxon>Roseomonadaceae</taxon>
        <taxon>Falsiroseomonas</taxon>
    </lineage>
</organism>
<keyword evidence="1" id="KW-1133">Transmembrane helix</keyword>
<evidence type="ECO:0000313" key="2">
    <source>
        <dbReference type="EMBL" id="SFK67986.1"/>
    </source>
</evidence>
<feature type="transmembrane region" description="Helical" evidence="1">
    <location>
        <begin position="6"/>
        <end position="26"/>
    </location>
</feature>
<keyword evidence="1" id="KW-0812">Transmembrane</keyword>
<proteinExistence type="predicted"/>
<sequence length="102" mass="11138">MDWFTGVVTYLLLWWVALFCVLPIGARPRDTEVEEGGWRGAPSNPRIGMKVAGTTVLAGVFWVVAWGLMSTEVISFRDGWWAYGGPDQSSPIPGVAPGRAQN</sequence>
<dbReference type="AlphaFoldDB" id="A0A1I4BJ83"/>
<reference evidence="2 3" key="1">
    <citation type="submission" date="2016-10" db="EMBL/GenBank/DDBJ databases">
        <authorList>
            <person name="de Groot N.N."/>
        </authorList>
    </citation>
    <scope>NUCLEOTIDE SEQUENCE [LARGE SCALE GENOMIC DNA]</scope>
    <source>
        <strain evidence="2 3">DSM 19981</strain>
    </source>
</reference>
<dbReference type="OrthoDB" id="9804637at2"/>
<accession>A0A1I4BJ83</accession>